<feature type="domain" description="ABC transporter" evidence="3">
    <location>
        <begin position="3"/>
        <end position="236"/>
    </location>
</feature>
<dbReference type="PANTHER" id="PTHR43119:SF1">
    <property type="entry name" value="ABC TRANSPORTER DOMAIN-CONTAINING PROTEIN"/>
    <property type="match status" value="1"/>
</dbReference>
<keyword evidence="1" id="KW-0547">Nucleotide-binding</keyword>
<dbReference type="Pfam" id="PF00005">
    <property type="entry name" value="ABC_tran"/>
    <property type="match status" value="1"/>
</dbReference>
<dbReference type="InterPro" id="IPR003439">
    <property type="entry name" value="ABC_transporter-like_ATP-bd"/>
</dbReference>
<dbReference type="RefSeq" id="WP_188174564.1">
    <property type="nucleotide sequence ID" value="NZ_JACVVD010000003.1"/>
</dbReference>
<evidence type="ECO:0000313" key="4">
    <source>
        <dbReference type="EMBL" id="MBD0380800.1"/>
    </source>
</evidence>
<dbReference type="InterPro" id="IPR017871">
    <property type="entry name" value="ABC_transporter-like_CS"/>
</dbReference>
<dbReference type="InterPro" id="IPR027417">
    <property type="entry name" value="P-loop_NTPase"/>
</dbReference>
<evidence type="ECO:0000313" key="5">
    <source>
        <dbReference type="Proteomes" id="UP000650466"/>
    </source>
</evidence>
<dbReference type="InterPro" id="IPR003593">
    <property type="entry name" value="AAA+_ATPase"/>
</dbReference>
<organism evidence="4 5">
    <name type="scientific">Paenibacillus sedimenti</name>
    <dbReference type="NCBI Taxonomy" id="2770274"/>
    <lineage>
        <taxon>Bacteria</taxon>
        <taxon>Bacillati</taxon>
        <taxon>Bacillota</taxon>
        <taxon>Bacilli</taxon>
        <taxon>Bacillales</taxon>
        <taxon>Paenibacillaceae</taxon>
        <taxon>Paenibacillus</taxon>
    </lineage>
</organism>
<keyword evidence="2 4" id="KW-0067">ATP-binding</keyword>
<evidence type="ECO:0000256" key="2">
    <source>
        <dbReference type="ARBA" id="ARBA00022840"/>
    </source>
</evidence>
<dbReference type="GO" id="GO:0005524">
    <property type="term" value="F:ATP binding"/>
    <property type="evidence" value="ECO:0007669"/>
    <property type="project" value="UniProtKB-KW"/>
</dbReference>
<dbReference type="AlphaFoldDB" id="A0A926QIR8"/>
<evidence type="ECO:0000256" key="1">
    <source>
        <dbReference type="ARBA" id="ARBA00022741"/>
    </source>
</evidence>
<proteinExistence type="predicted"/>
<dbReference type="SMART" id="SM00382">
    <property type="entry name" value="AAA"/>
    <property type="match status" value="1"/>
</dbReference>
<dbReference type="GO" id="GO:0016887">
    <property type="term" value="F:ATP hydrolysis activity"/>
    <property type="evidence" value="ECO:0007669"/>
    <property type="project" value="InterPro"/>
</dbReference>
<dbReference type="SUPFAM" id="SSF52540">
    <property type="entry name" value="P-loop containing nucleoside triphosphate hydrolases"/>
    <property type="match status" value="1"/>
</dbReference>
<protein>
    <submittedName>
        <fullName evidence="4">ATP-binding cassette domain-containing protein</fullName>
    </submittedName>
</protein>
<dbReference type="PROSITE" id="PS50893">
    <property type="entry name" value="ABC_TRANSPORTER_2"/>
    <property type="match status" value="1"/>
</dbReference>
<keyword evidence="5" id="KW-1185">Reference proteome</keyword>
<accession>A0A926QIR8</accession>
<dbReference type="PROSITE" id="PS00211">
    <property type="entry name" value="ABC_TRANSPORTER_1"/>
    <property type="match status" value="1"/>
</dbReference>
<dbReference type="Proteomes" id="UP000650466">
    <property type="component" value="Unassembled WGS sequence"/>
</dbReference>
<reference evidence="4" key="1">
    <citation type="submission" date="2020-09" db="EMBL/GenBank/DDBJ databases">
        <title>Draft Genome Sequence of Paenibacillus sp. WST5.</title>
        <authorList>
            <person name="Bao Z."/>
        </authorList>
    </citation>
    <scope>NUCLEOTIDE SEQUENCE</scope>
    <source>
        <strain evidence="4">WST5</strain>
    </source>
</reference>
<dbReference type="EMBL" id="JACVVD010000003">
    <property type="protein sequence ID" value="MBD0380800.1"/>
    <property type="molecule type" value="Genomic_DNA"/>
</dbReference>
<dbReference type="PANTHER" id="PTHR43119">
    <property type="entry name" value="ABC TRANSPORT PROTEIN ATP-BINDING COMPONENT-RELATED"/>
    <property type="match status" value="1"/>
</dbReference>
<name>A0A926QIR8_9BACL</name>
<gene>
    <name evidence="4" type="ORF">ICC18_11785</name>
</gene>
<evidence type="ECO:0000259" key="3">
    <source>
        <dbReference type="PROSITE" id="PS50893"/>
    </source>
</evidence>
<dbReference type="Gene3D" id="3.40.50.300">
    <property type="entry name" value="P-loop containing nucleotide triphosphate hydrolases"/>
    <property type="match status" value="1"/>
</dbReference>
<sequence length="241" mass="26637">MVLVIERLHKHHPNGGPNALFDQINANVSLGERVAILGQSGQGKSTMLRMLARLEPFDGGSLTLQGRHVTKWHPCDWRKKVCYVPQLPAMLPVTVADNLSAVSQLHGQPFDKPLAIELMEQVGLAQLDWRQKAADLSGGQKQRLQLVRSLMLRPDVLLLDEVTSALDVNSKHAVESLLVKWSEREGTSLIWVTHDREQAMNVSHRLWHLQGGQLSENAGSAGWSRTDITSVGVGGEDECLL</sequence>
<comment type="caution">
    <text evidence="4">The sequence shown here is derived from an EMBL/GenBank/DDBJ whole genome shotgun (WGS) entry which is preliminary data.</text>
</comment>